<dbReference type="Gene3D" id="3.40.50.450">
    <property type="match status" value="1"/>
</dbReference>
<evidence type="ECO:0000256" key="7">
    <source>
        <dbReference type="ARBA" id="ARBA00022679"/>
    </source>
</evidence>
<protein>
    <recommendedName>
        <fullName evidence="5">6-phosphofructokinase</fullName>
        <ecNumber evidence="5">2.7.1.11</ecNumber>
    </recommendedName>
</protein>
<dbReference type="PANTHER" id="PTHR13697">
    <property type="entry name" value="PHOSPHOFRUCTOKINASE"/>
    <property type="match status" value="1"/>
</dbReference>
<evidence type="ECO:0000256" key="15">
    <source>
        <dbReference type="ARBA" id="ARBA00048070"/>
    </source>
</evidence>
<comment type="similarity">
    <text evidence="14">Belongs to the phosphofructokinase type A (PFKA) family.</text>
</comment>
<dbReference type="SUPFAM" id="SSF53784">
    <property type="entry name" value="Phosphofructokinase"/>
    <property type="match status" value="1"/>
</dbReference>
<comment type="pathway">
    <text evidence="4">Carbohydrate degradation; glycolysis; D-glyceraldehyde 3-phosphate and glycerone phosphate from D-glucose: step 3/4.</text>
</comment>
<keyword evidence="6" id="KW-0963">Cytoplasm</keyword>
<dbReference type="InterPro" id="IPR000023">
    <property type="entry name" value="Phosphofructokinase_dom"/>
</dbReference>
<evidence type="ECO:0000256" key="12">
    <source>
        <dbReference type="ARBA" id="ARBA00022842"/>
    </source>
</evidence>
<keyword evidence="18" id="KW-1185">Reference proteome</keyword>
<dbReference type="GO" id="GO:0003872">
    <property type="term" value="F:6-phosphofructokinase activity"/>
    <property type="evidence" value="ECO:0007669"/>
    <property type="project" value="UniProtKB-EC"/>
</dbReference>
<organism evidence="17 18">
    <name type="scientific">Carboxydichorda subterranea</name>
    <dbReference type="NCBI Taxonomy" id="3109565"/>
    <lineage>
        <taxon>Bacteria</taxon>
        <taxon>Bacillati</taxon>
        <taxon>Bacillota</taxon>
        <taxon>Limnochordia</taxon>
        <taxon>Limnochordales</taxon>
        <taxon>Geochordaceae</taxon>
        <taxon>Carboxydichorda</taxon>
    </lineage>
</organism>
<evidence type="ECO:0000256" key="14">
    <source>
        <dbReference type="ARBA" id="ARBA00038478"/>
    </source>
</evidence>
<evidence type="ECO:0000256" key="2">
    <source>
        <dbReference type="ARBA" id="ARBA00002659"/>
    </source>
</evidence>
<keyword evidence="11" id="KW-0067">ATP-binding</keyword>
<evidence type="ECO:0000256" key="1">
    <source>
        <dbReference type="ARBA" id="ARBA00001946"/>
    </source>
</evidence>
<dbReference type="EMBL" id="CP141615">
    <property type="protein sequence ID" value="WRP16654.1"/>
    <property type="molecule type" value="Genomic_DNA"/>
</dbReference>
<keyword evidence="10" id="KW-0418">Kinase</keyword>
<gene>
    <name evidence="17" type="ORF">U7230_11210</name>
</gene>
<dbReference type="InterPro" id="IPR022953">
    <property type="entry name" value="ATP_PFK"/>
</dbReference>
<evidence type="ECO:0000313" key="17">
    <source>
        <dbReference type="EMBL" id="WRP16654.1"/>
    </source>
</evidence>
<keyword evidence="13" id="KW-0324">Glycolysis</keyword>
<dbReference type="Gene3D" id="3.40.50.460">
    <property type="entry name" value="Phosphofructokinase domain"/>
    <property type="match status" value="1"/>
</dbReference>
<dbReference type="EC" id="2.7.1.11" evidence="5"/>
<reference evidence="17 18" key="1">
    <citation type="journal article" date="2024" name="Front. Microbiol.">
        <title>Novel thermophilic genera Geochorda gen. nov. and Carboxydochorda gen. nov. from the deep terrestrial subsurface reveal the ecophysiological diversity in the class Limnochordia.</title>
        <authorList>
            <person name="Karnachuk O.V."/>
            <person name="Lukina A.P."/>
            <person name="Avakyan M.R."/>
            <person name="Kadnikov V.V."/>
            <person name="Begmatov S."/>
            <person name="Beletsky A.V."/>
            <person name="Vlasova K.G."/>
            <person name="Novikov A.A."/>
            <person name="Shcherbakova V.A."/>
            <person name="Mardanov A.V."/>
            <person name="Ravin N.V."/>
        </authorList>
    </citation>
    <scope>NUCLEOTIDE SEQUENCE [LARGE SCALE GENOMIC DNA]</scope>
    <source>
        <strain evidence="17 18">L945</strain>
    </source>
</reference>
<accession>A0ABZ1BV42</accession>
<evidence type="ECO:0000256" key="6">
    <source>
        <dbReference type="ARBA" id="ARBA00022490"/>
    </source>
</evidence>
<keyword evidence="8" id="KW-0479">Metal-binding</keyword>
<evidence type="ECO:0000256" key="4">
    <source>
        <dbReference type="ARBA" id="ARBA00004679"/>
    </source>
</evidence>
<comment type="function">
    <text evidence="2">Catalyzes the phosphorylation of D-fructose 6-phosphate to fructose 1,6-bisphosphate by ATP, the first committing step of glycolysis.</text>
</comment>
<evidence type="ECO:0000256" key="10">
    <source>
        <dbReference type="ARBA" id="ARBA00022777"/>
    </source>
</evidence>
<dbReference type="Proteomes" id="UP001332192">
    <property type="component" value="Chromosome"/>
</dbReference>
<keyword evidence="12" id="KW-0460">Magnesium</keyword>
<keyword evidence="7 17" id="KW-0808">Transferase</keyword>
<evidence type="ECO:0000313" key="18">
    <source>
        <dbReference type="Proteomes" id="UP001332192"/>
    </source>
</evidence>
<sequence length="327" mass="34130">MSRRIGVIVGGGESSGVHPFLWGLALHLRGLGDELWGVDGGWEGLAEGALRPLSEEEMAPRLFQGGSMLRSGRAAPVPEAVLDQGLRRLDEARIDALVVAGDHASMAAASRMARMGIRVVGVPQTIANDVPGSESSIGYPSAVQRGVEVAGPLALEAWSEGRTVVIGTPAVSTGWLPLAIALDTFADAVVIPEAPVDLDVLAAAMKRRAPSSRRGVTVVAAEGAVPGGVRRLARGLEERLGRETAVHVLDDALTQAAPSERELMHAHLMARRTAEVIGAGRCGVVVGLLGGRLVEVPLERAARAPRSVTPEWLQFATQSGLVLPQAA</sequence>
<dbReference type="PRINTS" id="PR00476">
    <property type="entry name" value="PHFRCTKINASE"/>
</dbReference>
<dbReference type="InterPro" id="IPR035966">
    <property type="entry name" value="PKF_sf"/>
</dbReference>
<comment type="catalytic activity">
    <reaction evidence="15">
        <text>beta-D-fructose 6-phosphate + ATP = beta-D-fructose 1,6-bisphosphate + ADP + H(+)</text>
        <dbReference type="Rhea" id="RHEA:16109"/>
        <dbReference type="ChEBI" id="CHEBI:15378"/>
        <dbReference type="ChEBI" id="CHEBI:30616"/>
        <dbReference type="ChEBI" id="CHEBI:32966"/>
        <dbReference type="ChEBI" id="CHEBI:57634"/>
        <dbReference type="ChEBI" id="CHEBI:456216"/>
        <dbReference type="EC" id="2.7.1.11"/>
    </reaction>
</comment>
<dbReference type="Pfam" id="PF00365">
    <property type="entry name" value="PFK"/>
    <property type="match status" value="1"/>
</dbReference>
<evidence type="ECO:0000256" key="9">
    <source>
        <dbReference type="ARBA" id="ARBA00022741"/>
    </source>
</evidence>
<keyword evidence="9" id="KW-0547">Nucleotide-binding</keyword>
<evidence type="ECO:0000256" key="11">
    <source>
        <dbReference type="ARBA" id="ARBA00022840"/>
    </source>
</evidence>
<dbReference type="PANTHER" id="PTHR13697:SF4">
    <property type="entry name" value="ATP-DEPENDENT 6-PHOSPHOFRUCTOKINASE"/>
    <property type="match status" value="1"/>
</dbReference>
<feature type="domain" description="Phosphofructokinase" evidence="16">
    <location>
        <begin position="4"/>
        <end position="276"/>
    </location>
</feature>
<evidence type="ECO:0000259" key="16">
    <source>
        <dbReference type="Pfam" id="PF00365"/>
    </source>
</evidence>
<evidence type="ECO:0000256" key="8">
    <source>
        <dbReference type="ARBA" id="ARBA00022723"/>
    </source>
</evidence>
<name>A0ABZ1BV42_9FIRM</name>
<comment type="cofactor">
    <cofactor evidence="1">
        <name>Mg(2+)</name>
        <dbReference type="ChEBI" id="CHEBI:18420"/>
    </cofactor>
</comment>
<evidence type="ECO:0000256" key="3">
    <source>
        <dbReference type="ARBA" id="ARBA00004496"/>
    </source>
</evidence>
<evidence type="ECO:0000256" key="13">
    <source>
        <dbReference type="ARBA" id="ARBA00023152"/>
    </source>
</evidence>
<dbReference type="RefSeq" id="WP_324715926.1">
    <property type="nucleotide sequence ID" value="NZ_CP141615.1"/>
</dbReference>
<proteinExistence type="inferred from homology"/>
<evidence type="ECO:0000256" key="5">
    <source>
        <dbReference type="ARBA" id="ARBA00012055"/>
    </source>
</evidence>
<comment type="subcellular location">
    <subcellularLocation>
        <location evidence="3">Cytoplasm</location>
    </subcellularLocation>
</comment>